<dbReference type="PROSITE" id="PS51257">
    <property type="entry name" value="PROKAR_LIPOPROTEIN"/>
    <property type="match status" value="1"/>
</dbReference>
<evidence type="ECO:0008006" key="3">
    <source>
        <dbReference type="Google" id="ProtNLM"/>
    </source>
</evidence>
<dbReference type="Gene3D" id="3.40.50.10610">
    <property type="entry name" value="ABC-type transport auxiliary lipoprotein component"/>
    <property type="match status" value="1"/>
</dbReference>
<protein>
    <recommendedName>
        <fullName evidence="3">Penicillin-binding protein activator LpoB</fullName>
    </recommendedName>
</protein>
<keyword evidence="2" id="KW-1185">Reference proteome</keyword>
<name>A0A418XWZ2_9GAMM</name>
<dbReference type="AlphaFoldDB" id="A0A418XWZ2"/>
<organism evidence="1 2">
    <name type="scientific">Alcanivorax profundi</name>
    <dbReference type="NCBI Taxonomy" id="2338368"/>
    <lineage>
        <taxon>Bacteria</taxon>
        <taxon>Pseudomonadati</taxon>
        <taxon>Pseudomonadota</taxon>
        <taxon>Gammaproteobacteria</taxon>
        <taxon>Oceanospirillales</taxon>
        <taxon>Alcanivoracaceae</taxon>
        <taxon>Alcanivorax</taxon>
    </lineage>
</organism>
<dbReference type="RefSeq" id="WP_119918143.1">
    <property type="nucleotide sequence ID" value="NZ_QYYA01000003.1"/>
</dbReference>
<comment type="caution">
    <text evidence="1">The sequence shown here is derived from an EMBL/GenBank/DDBJ whole genome shotgun (WGS) entry which is preliminary data.</text>
</comment>
<gene>
    <name evidence="1" type="ORF">D4A39_11560</name>
</gene>
<dbReference type="OrthoDB" id="9791579at2"/>
<evidence type="ECO:0000313" key="2">
    <source>
        <dbReference type="Proteomes" id="UP000283734"/>
    </source>
</evidence>
<proteinExistence type="predicted"/>
<sequence>MRVLISVLLIAVLAGCTHVRSSQDVSVSGQGTWLVLPLVNRTATPQAGLRAAAIVESVLYRHGVQRVEAYPETDNDGVLFEASSPAIRKKMAQWITTQDATYVVSGVVHEWRYKTGVDGEPAVGVMLEIRELPSGEIVYSGTGSRAGWARDSLSETGQKVIDKLLKPVIN</sequence>
<dbReference type="Proteomes" id="UP000283734">
    <property type="component" value="Unassembled WGS sequence"/>
</dbReference>
<reference evidence="1 2" key="1">
    <citation type="submission" date="2018-09" db="EMBL/GenBank/DDBJ databases">
        <title>Alcanivorax profundi sp. nov., isolated from 1000 m-depth seawater of the Mariana Trench.</title>
        <authorList>
            <person name="Liu J."/>
        </authorList>
    </citation>
    <scope>NUCLEOTIDE SEQUENCE [LARGE SCALE GENOMIC DNA]</scope>
    <source>
        <strain evidence="1 2">MTEO17</strain>
    </source>
</reference>
<accession>A0A418XWZ2</accession>
<dbReference type="EMBL" id="QYYA01000003">
    <property type="protein sequence ID" value="RJG17354.1"/>
    <property type="molecule type" value="Genomic_DNA"/>
</dbReference>
<evidence type="ECO:0000313" key="1">
    <source>
        <dbReference type="EMBL" id="RJG17354.1"/>
    </source>
</evidence>